<dbReference type="GO" id="GO:0016491">
    <property type="term" value="F:oxidoreductase activity"/>
    <property type="evidence" value="ECO:0007669"/>
    <property type="project" value="InterPro"/>
</dbReference>
<evidence type="ECO:0000256" key="1">
    <source>
        <dbReference type="ARBA" id="ARBA00001966"/>
    </source>
</evidence>
<keyword evidence="5" id="KW-0408">Iron</keyword>
<dbReference type="CDD" id="cd01335">
    <property type="entry name" value="Radical_SAM"/>
    <property type="match status" value="1"/>
</dbReference>
<dbReference type="InterPro" id="IPR012839">
    <property type="entry name" value="Organic_radical_activase"/>
</dbReference>
<dbReference type="PANTHER" id="PTHR30352:SF4">
    <property type="entry name" value="PYRUVATE FORMATE-LYASE 2-ACTIVATING ENZYME"/>
    <property type="match status" value="1"/>
</dbReference>
<dbReference type="AlphaFoldDB" id="W7YSM9"/>
<dbReference type="SUPFAM" id="SSF102114">
    <property type="entry name" value="Radical SAM enzymes"/>
    <property type="match status" value="1"/>
</dbReference>
<dbReference type="PROSITE" id="PS51379">
    <property type="entry name" value="4FE4S_FER_2"/>
    <property type="match status" value="2"/>
</dbReference>
<keyword evidence="3" id="KW-0949">S-adenosyl-L-methionine</keyword>
<feature type="domain" description="4Fe-4S ferredoxin-type" evidence="7">
    <location>
        <begin position="16"/>
        <end position="45"/>
    </location>
</feature>
<evidence type="ECO:0000256" key="2">
    <source>
        <dbReference type="ARBA" id="ARBA00022485"/>
    </source>
</evidence>
<dbReference type="STRING" id="869213.GCA_000517085_01152"/>
<accession>W7YSM9</accession>
<evidence type="ECO:0000256" key="6">
    <source>
        <dbReference type="ARBA" id="ARBA00023014"/>
    </source>
</evidence>
<keyword evidence="4" id="KW-0479">Metal-binding</keyword>
<dbReference type="Pfam" id="PF04055">
    <property type="entry name" value="Radical_SAM"/>
    <property type="match status" value="1"/>
</dbReference>
<dbReference type="Pfam" id="PF00037">
    <property type="entry name" value="Fer4"/>
    <property type="match status" value="1"/>
</dbReference>
<dbReference type="NCBIfam" id="TIGR02494">
    <property type="entry name" value="PFLE_PFLC"/>
    <property type="match status" value="1"/>
</dbReference>
<evidence type="ECO:0000256" key="4">
    <source>
        <dbReference type="ARBA" id="ARBA00022723"/>
    </source>
</evidence>
<comment type="cofactor">
    <cofactor evidence="1">
        <name>[4Fe-4S] cluster</name>
        <dbReference type="ChEBI" id="CHEBI:49883"/>
    </cofactor>
</comment>
<dbReference type="Gene3D" id="3.80.30.10">
    <property type="entry name" value="pyruvate-formate lyase- activating enzyme"/>
    <property type="match status" value="1"/>
</dbReference>
<reference evidence="9 10" key="1">
    <citation type="journal article" date="2014" name="Genome Announc.">
        <title>Draft Genome Sequence of Cytophaga fermentans JCM 21142T, a Facultative Anaerobe Isolated from Marine Mud.</title>
        <authorList>
            <person name="Starns D."/>
            <person name="Oshima K."/>
            <person name="Suda W."/>
            <person name="Iino T."/>
            <person name="Yuki M."/>
            <person name="Inoue J."/>
            <person name="Kitamura K."/>
            <person name="Iida T."/>
            <person name="Darby A."/>
            <person name="Hattori M."/>
            <person name="Ohkuma M."/>
        </authorList>
    </citation>
    <scope>NUCLEOTIDE SEQUENCE [LARGE SCALE GENOMIC DNA]</scope>
    <source>
        <strain evidence="9 10">JCM 21142</strain>
    </source>
</reference>
<dbReference type="InterPro" id="IPR007197">
    <property type="entry name" value="rSAM"/>
</dbReference>
<evidence type="ECO:0000256" key="3">
    <source>
        <dbReference type="ARBA" id="ARBA00022691"/>
    </source>
</evidence>
<evidence type="ECO:0000313" key="9">
    <source>
        <dbReference type="EMBL" id="GAF05464.1"/>
    </source>
</evidence>
<evidence type="ECO:0000313" key="10">
    <source>
        <dbReference type="Proteomes" id="UP000019402"/>
    </source>
</evidence>
<keyword evidence="6" id="KW-0411">Iron-sulfur</keyword>
<sequence>MRCKWCHNPETFSSKCELEWVSDKCTNCQACISECKTGALKVVNNKIAFDKSKCNNCFACIEVCYSEALHQIGRTVSSEELYKEIAIDIPYFEESGGGITLSGGEPLFQFDFVKEILVHLKQKGIHTAMETNLSYRWDLYKELLPNLDYVMADFKLFYSDIHKIWTGLKNSRIIENIIHLDQTGIPYELRTPVIPGVNDSHEMIEKMAQFVSSLNNAKSYTLLPYHPLGATKYKNLGINNPMEGVKEIPKSNFKELELVKNRIVNV</sequence>
<dbReference type="eggNOG" id="COG1180">
    <property type="taxonomic scope" value="Bacteria"/>
</dbReference>
<organism evidence="9 10">
    <name type="scientific">Saccharicrinis fermentans DSM 9555 = JCM 21142</name>
    <dbReference type="NCBI Taxonomy" id="869213"/>
    <lineage>
        <taxon>Bacteria</taxon>
        <taxon>Pseudomonadati</taxon>
        <taxon>Bacteroidota</taxon>
        <taxon>Bacteroidia</taxon>
        <taxon>Marinilabiliales</taxon>
        <taxon>Marinilabiliaceae</taxon>
        <taxon>Saccharicrinis</taxon>
    </lineage>
</organism>
<proteinExistence type="predicted"/>
<feature type="domain" description="Radical SAM core" evidence="8">
    <location>
        <begin position="1"/>
        <end position="266"/>
    </location>
</feature>
<name>W7YSM9_9BACT</name>
<dbReference type="PIRSF" id="PIRSF000371">
    <property type="entry name" value="PFL_act_enz"/>
    <property type="match status" value="1"/>
</dbReference>
<dbReference type="GO" id="GO:0046872">
    <property type="term" value="F:metal ion binding"/>
    <property type="evidence" value="ECO:0007669"/>
    <property type="project" value="UniProtKB-KW"/>
</dbReference>
<gene>
    <name evidence="9" type="ORF">JCM21142_104199</name>
</gene>
<comment type="caution">
    <text evidence="9">The sequence shown here is derived from an EMBL/GenBank/DDBJ whole genome shotgun (WGS) entry which is preliminary data.</text>
</comment>
<dbReference type="InterPro" id="IPR017896">
    <property type="entry name" value="4Fe4S_Fe-S-bd"/>
</dbReference>
<keyword evidence="10" id="KW-1185">Reference proteome</keyword>
<evidence type="ECO:0000256" key="5">
    <source>
        <dbReference type="ARBA" id="ARBA00023004"/>
    </source>
</evidence>
<protein>
    <submittedName>
        <fullName evidence="9">4-hydroxyphenylacetate decarboxylase activating enzyme</fullName>
    </submittedName>
</protein>
<dbReference type="EMBL" id="BAMD01000089">
    <property type="protein sequence ID" value="GAF05464.1"/>
    <property type="molecule type" value="Genomic_DNA"/>
</dbReference>
<dbReference type="InterPro" id="IPR034457">
    <property type="entry name" value="Organic_radical-activating"/>
</dbReference>
<keyword evidence="2" id="KW-0004">4Fe-4S</keyword>
<dbReference type="GO" id="GO:0051539">
    <property type="term" value="F:4 iron, 4 sulfur cluster binding"/>
    <property type="evidence" value="ECO:0007669"/>
    <property type="project" value="UniProtKB-KW"/>
</dbReference>
<evidence type="ECO:0000259" key="8">
    <source>
        <dbReference type="PROSITE" id="PS51918"/>
    </source>
</evidence>
<dbReference type="SUPFAM" id="SSF54862">
    <property type="entry name" value="4Fe-4S ferredoxins"/>
    <property type="match status" value="1"/>
</dbReference>
<dbReference type="PROSITE" id="PS51918">
    <property type="entry name" value="RADICAL_SAM"/>
    <property type="match status" value="1"/>
</dbReference>
<dbReference type="InterPro" id="IPR058240">
    <property type="entry name" value="rSAM_sf"/>
</dbReference>
<dbReference type="Gene3D" id="3.30.70.20">
    <property type="match status" value="1"/>
</dbReference>
<dbReference type="PANTHER" id="PTHR30352">
    <property type="entry name" value="PYRUVATE FORMATE-LYASE-ACTIVATING ENZYME"/>
    <property type="match status" value="1"/>
</dbReference>
<evidence type="ECO:0000259" key="7">
    <source>
        <dbReference type="PROSITE" id="PS51379"/>
    </source>
</evidence>
<feature type="domain" description="4Fe-4S ferredoxin-type" evidence="7">
    <location>
        <begin position="46"/>
        <end position="74"/>
    </location>
</feature>
<dbReference type="Proteomes" id="UP000019402">
    <property type="component" value="Unassembled WGS sequence"/>
</dbReference>